<dbReference type="RefSeq" id="WP_229485718.1">
    <property type="nucleotide sequence ID" value="NZ_JAIVFQ010000020.1"/>
</dbReference>
<evidence type="ECO:0000256" key="1">
    <source>
        <dbReference type="SAM" id="MobiDB-lite"/>
    </source>
</evidence>
<dbReference type="EMBL" id="JAIVFQ010000020">
    <property type="protein sequence ID" value="MCC5600654.1"/>
    <property type="molecule type" value="Genomic_DNA"/>
</dbReference>
<dbReference type="InterPro" id="IPR029030">
    <property type="entry name" value="Caspase-like_dom_sf"/>
</dbReference>
<keyword evidence="5" id="KW-1185">Reference proteome</keyword>
<dbReference type="PANTHER" id="PTHR48104">
    <property type="entry name" value="METACASPASE-4"/>
    <property type="match status" value="1"/>
</dbReference>
<evidence type="ECO:0000259" key="2">
    <source>
        <dbReference type="Pfam" id="PF00656"/>
    </source>
</evidence>
<feature type="domain" description="DUF4384" evidence="3">
    <location>
        <begin position="590"/>
        <end position="676"/>
    </location>
</feature>
<name>A0ABS8I8Z5_9NOSO</name>
<dbReference type="Pfam" id="PF00656">
    <property type="entry name" value="Peptidase_C14"/>
    <property type="match status" value="1"/>
</dbReference>
<evidence type="ECO:0000259" key="3">
    <source>
        <dbReference type="Pfam" id="PF14326"/>
    </source>
</evidence>
<proteinExistence type="predicted"/>
<feature type="region of interest" description="Disordered" evidence="1">
    <location>
        <begin position="720"/>
        <end position="743"/>
    </location>
</feature>
<dbReference type="InterPro" id="IPR050452">
    <property type="entry name" value="Metacaspase"/>
</dbReference>
<organism evidence="4 5">
    <name type="scientific">Nostoc favosum CHAB5714</name>
    <dbReference type="NCBI Taxonomy" id="2780399"/>
    <lineage>
        <taxon>Bacteria</taxon>
        <taxon>Bacillati</taxon>
        <taxon>Cyanobacteriota</taxon>
        <taxon>Cyanophyceae</taxon>
        <taxon>Nostocales</taxon>
        <taxon>Nostocaceae</taxon>
        <taxon>Nostoc</taxon>
        <taxon>Nostoc favosum</taxon>
    </lineage>
</organism>
<dbReference type="InterPro" id="IPR011189">
    <property type="entry name" value="UCP_caspase_lke"/>
</dbReference>
<sequence length="757" mass="82341">MTHIKRRQFLQFASSALATVGISQLDTMRQSQQYAKVLAQNTPRKLALLVGIDEYKNGIPGLGGCKNDVLLQRELLTHRFSFNDKDILTLTNAQATRQGILQAFEEHLINQAKPGDVVVFHYSGHGSLVQDKDRDTPDGLNGTLVPVDSSLPPNGGVVQDIMGHTLFLLMYALKTENVTVVLDCCYSGATKRGNLVVRSRDGGSNFLASPAEYEKQRKLLAKTGLSAQEFMNKRKKNVAKGIVITAARRDQEALEARTSDFSSGAFTYALTQYLWQQIGDESFSKTFVNVRESTKEIIWNQGGGESQIPEIEQNLSGNSSTSIYHSTLKAVPAEAVVTDINGDEVNLWLGGIPSQSLEGFNEKAVFTVVDANGEGRGQVQISSRKGLTAKGKLVSTARTQLGKGTLLQERIRTIPKDLTLKIGLDDSSLDSNTIKQAKQALQAINRIEVLSLGQNEVHYIFGRMTQAKYQELQQKRIPNLPVVGSFGVFSPTLDGIISSSFANADEAVSSAVERLRPKLKSFLAARIVKDILGNTNTSKISITVSMVVAGNQKLLAETFTTRSIKQNTGIVNPSKPSKPINFSDSGVAKLPVGISIAFQIQNSESVPLHVSILGIDSTGKMDVLFPYDRSEGAILVQPRQKLSIPRPPEPGEKPTTFDISEPLGFGEALIIASTEPLRGFLDVIKTLANTRGIGDQRSPIPDITGDEFLDLTNSLLDDLDRSTRGTNSNETMQIPPNTRGSDTTKLAVMSIPFEVVA</sequence>
<dbReference type="Pfam" id="PF14326">
    <property type="entry name" value="DUF4384"/>
    <property type="match status" value="1"/>
</dbReference>
<dbReference type="InterPro" id="IPR011600">
    <property type="entry name" value="Pept_C14_caspase"/>
</dbReference>
<reference evidence="4 5" key="1">
    <citation type="journal article" date="2021" name="Microorganisms">
        <title>Genome Evolution of Filamentous Cyanobacterium Nostoc Species: From Facultative Symbiosis to Free Living.</title>
        <authorList>
            <person name="Huo D."/>
            <person name="Li H."/>
            <person name="Cai F."/>
            <person name="Guo X."/>
            <person name="Qiao Z."/>
            <person name="Wang W."/>
            <person name="Yu G."/>
            <person name="Li R."/>
        </authorList>
    </citation>
    <scope>NUCLEOTIDE SEQUENCE [LARGE SCALE GENOMIC DNA]</scope>
    <source>
        <strain evidence="4 5">CHAB 5714</strain>
    </source>
</reference>
<dbReference type="Gene3D" id="3.40.50.1460">
    <property type="match status" value="1"/>
</dbReference>
<dbReference type="PIRSF" id="PIRSF007398">
    <property type="entry name" value="Sll0148_caspase"/>
    <property type="match status" value="1"/>
</dbReference>
<feature type="compositionally biased region" description="Polar residues" evidence="1">
    <location>
        <begin position="725"/>
        <end position="743"/>
    </location>
</feature>
<dbReference type="InterPro" id="IPR025493">
    <property type="entry name" value="DUF4384"/>
</dbReference>
<dbReference type="SUPFAM" id="SSF52129">
    <property type="entry name" value="Caspase-like"/>
    <property type="match status" value="1"/>
</dbReference>
<protein>
    <submittedName>
        <fullName evidence="4">Caspase family protein</fullName>
    </submittedName>
</protein>
<comment type="caution">
    <text evidence="4">The sequence shown here is derived from an EMBL/GenBank/DDBJ whole genome shotgun (WGS) entry which is preliminary data.</text>
</comment>
<dbReference type="Proteomes" id="UP001199525">
    <property type="component" value="Unassembled WGS sequence"/>
</dbReference>
<accession>A0ABS8I8Z5</accession>
<feature type="domain" description="Peptidase C14 caspase" evidence="2">
    <location>
        <begin position="44"/>
        <end position="315"/>
    </location>
</feature>
<dbReference type="PANTHER" id="PTHR48104:SF30">
    <property type="entry name" value="METACASPASE-1"/>
    <property type="match status" value="1"/>
</dbReference>
<gene>
    <name evidence="4" type="ORF">LC586_15835</name>
</gene>
<dbReference type="InterPro" id="IPR006311">
    <property type="entry name" value="TAT_signal"/>
</dbReference>
<evidence type="ECO:0000313" key="4">
    <source>
        <dbReference type="EMBL" id="MCC5600654.1"/>
    </source>
</evidence>
<evidence type="ECO:0000313" key="5">
    <source>
        <dbReference type="Proteomes" id="UP001199525"/>
    </source>
</evidence>
<dbReference type="PROSITE" id="PS51318">
    <property type="entry name" value="TAT"/>
    <property type="match status" value="1"/>
</dbReference>